<protein>
    <recommendedName>
        <fullName evidence="1">F-box domain-containing protein</fullName>
    </recommendedName>
</protein>
<comment type="caution">
    <text evidence="7">The sequence shown here is derived from an EMBL/GenBank/DDBJ whole genome shotgun (WGS) entry which is preliminary data.</text>
</comment>
<dbReference type="EMBL" id="CAJNYT010000077">
    <property type="protein sequence ID" value="CAF3328484.1"/>
    <property type="molecule type" value="Genomic_DNA"/>
</dbReference>
<dbReference type="EMBL" id="CAJOBR010005923">
    <property type="protein sequence ID" value="CAF4831935.1"/>
    <property type="molecule type" value="Genomic_DNA"/>
</dbReference>
<dbReference type="PROSITE" id="PS50181">
    <property type="entry name" value="FBOX"/>
    <property type="match status" value="1"/>
</dbReference>
<dbReference type="EMBL" id="CAJOBO010003425">
    <property type="protein sequence ID" value="CAF4492197.1"/>
    <property type="molecule type" value="Genomic_DNA"/>
</dbReference>
<dbReference type="InterPro" id="IPR001810">
    <property type="entry name" value="F-box_dom"/>
</dbReference>
<evidence type="ECO:0000313" key="5">
    <source>
        <dbReference type="EMBL" id="CAF3418294.1"/>
    </source>
</evidence>
<evidence type="ECO:0000313" key="3">
    <source>
        <dbReference type="EMBL" id="CAF3328484.1"/>
    </source>
</evidence>
<dbReference type="Proteomes" id="UP000663851">
    <property type="component" value="Unassembled WGS sequence"/>
</dbReference>
<dbReference type="Proteomes" id="UP000663869">
    <property type="component" value="Unassembled WGS sequence"/>
</dbReference>
<evidence type="ECO:0000313" key="8">
    <source>
        <dbReference type="EMBL" id="CAF4531690.1"/>
    </source>
</evidence>
<evidence type="ECO:0000313" key="13">
    <source>
        <dbReference type="Proteomes" id="UP000663873"/>
    </source>
</evidence>
<keyword evidence="13" id="KW-1185">Reference proteome</keyword>
<dbReference type="Proteomes" id="UP000663865">
    <property type="component" value="Unassembled WGS sequence"/>
</dbReference>
<dbReference type="EMBL" id="CAJOBQ010004835">
    <property type="protein sequence ID" value="CAF4644921.1"/>
    <property type="molecule type" value="Genomic_DNA"/>
</dbReference>
<dbReference type="Proteomes" id="UP000663862">
    <property type="component" value="Unassembled WGS sequence"/>
</dbReference>
<dbReference type="EMBL" id="CAJOBS010000237">
    <property type="protein sequence ID" value="CAF4531690.1"/>
    <property type="molecule type" value="Genomic_DNA"/>
</dbReference>
<evidence type="ECO:0000313" key="10">
    <source>
        <dbReference type="EMBL" id="CAF4644921.1"/>
    </source>
</evidence>
<proteinExistence type="predicted"/>
<dbReference type="EMBL" id="CAJNYU010003656">
    <property type="protein sequence ID" value="CAF3690732.1"/>
    <property type="molecule type" value="Genomic_DNA"/>
</dbReference>
<organism evidence="7 12">
    <name type="scientific">Rotaria socialis</name>
    <dbReference type="NCBI Taxonomy" id="392032"/>
    <lineage>
        <taxon>Eukaryota</taxon>
        <taxon>Metazoa</taxon>
        <taxon>Spiralia</taxon>
        <taxon>Gnathifera</taxon>
        <taxon>Rotifera</taxon>
        <taxon>Eurotatoria</taxon>
        <taxon>Bdelloidea</taxon>
        <taxon>Philodinida</taxon>
        <taxon>Philodinidae</taxon>
        <taxon>Rotaria</taxon>
    </lineage>
</organism>
<dbReference type="Proteomes" id="UP000663838">
    <property type="component" value="Unassembled WGS sequence"/>
</dbReference>
<dbReference type="EMBL" id="CAJNYD010000618">
    <property type="protein sequence ID" value="CAF3280302.1"/>
    <property type="molecule type" value="Genomic_DNA"/>
</dbReference>
<feature type="domain" description="F-box" evidence="1">
    <location>
        <begin position="2"/>
        <end position="47"/>
    </location>
</feature>
<name>A0A820UY99_9BILA</name>
<dbReference type="Proteomes" id="UP000663825">
    <property type="component" value="Unassembled WGS sequence"/>
</dbReference>
<dbReference type="Proteomes" id="UP000663848">
    <property type="component" value="Unassembled WGS sequence"/>
</dbReference>
<sequence length="171" mass="19922">MISKLEIIPNEILLSVFCYLSWDKLLMSLWSLNKRFNSLIYSIFSNNKNGIIFNESNLSYETFSSILLPLIFNSSPSIASSIKYMHFDGRKSIPFDFVYQSLCNNDQQMCFPNLKSLYITRCFLTKPLIRTLSVLIQYQLSHLTLTFHEDMFKGADYSRNHSLFILDKGNP</sequence>
<dbReference type="Proteomes" id="UP000663833">
    <property type="component" value="Unassembled WGS sequence"/>
</dbReference>
<evidence type="ECO:0000313" key="2">
    <source>
        <dbReference type="EMBL" id="CAF3280302.1"/>
    </source>
</evidence>
<evidence type="ECO:0000313" key="12">
    <source>
        <dbReference type="Proteomes" id="UP000663851"/>
    </source>
</evidence>
<evidence type="ECO:0000259" key="1">
    <source>
        <dbReference type="PROSITE" id="PS50181"/>
    </source>
</evidence>
<evidence type="ECO:0000313" key="11">
    <source>
        <dbReference type="EMBL" id="CAF4831935.1"/>
    </source>
</evidence>
<evidence type="ECO:0000313" key="6">
    <source>
        <dbReference type="EMBL" id="CAF3690732.1"/>
    </source>
</evidence>
<evidence type="ECO:0000313" key="9">
    <source>
        <dbReference type="EMBL" id="CAF4542383.1"/>
    </source>
</evidence>
<reference evidence="7" key="1">
    <citation type="submission" date="2021-02" db="EMBL/GenBank/DDBJ databases">
        <authorList>
            <person name="Nowell W R."/>
        </authorList>
    </citation>
    <scope>NUCLEOTIDE SEQUENCE</scope>
</reference>
<dbReference type="EMBL" id="CAJOBP010008852">
    <property type="protein sequence ID" value="CAF4542383.1"/>
    <property type="molecule type" value="Genomic_DNA"/>
</dbReference>
<dbReference type="Proteomes" id="UP000663872">
    <property type="component" value="Unassembled WGS sequence"/>
</dbReference>
<dbReference type="EMBL" id="CAJNXB010005310">
    <property type="protein sequence ID" value="CAF3418294.1"/>
    <property type="molecule type" value="Genomic_DNA"/>
</dbReference>
<dbReference type="AlphaFoldDB" id="A0A820UY99"/>
<evidence type="ECO:0000313" key="7">
    <source>
        <dbReference type="EMBL" id="CAF4492197.1"/>
    </source>
</evidence>
<gene>
    <name evidence="6" type="ORF">FME351_LOCUS27037</name>
    <name evidence="3" type="ORF">GRG538_LOCUS3253</name>
    <name evidence="7" type="ORF">HFQ381_LOCUS27115</name>
    <name evidence="4" type="ORF">KIK155_LOCUS1341</name>
    <name evidence="2" type="ORF">LUA448_LOCUS6496</name>
    <name evidence="11" type="ORF">QYT958_LOCUS25795</name>
    <name evidence="5" type="ORF">TIS948_LOCUS29231</name>
    <name evidence="8" type="ORF">TOA249_LOCUS5773</name>
    <name evidence="10" type="ORF">TSG867_LOCUS30421</name>
    <name evidence="9" type="ORF">UJA718_LOCUS28842</name>
</gene>
<accession>A0A820UY99</accession>
<dbReference type="EMBL" id="CAJNYV010000035">
    <property type="protein sequence ID" value="CAF3328674.1"/>
    <property type="molecule type" value="Genomic_DNA"/>
</dbReference>
<dbReference type="OrthoDB" id="10015850at2759"/>
<evidence type="ECO:0000313" key="4">
    <source>
        <dbReference type="EMBL" id="CAF3328674.1"/>
    </source>
</evidence>
<dbReference type="Proteomes" id="UP000663873">
    <property type="component" value="Unassembled WGS sequence"/>
</dbReference>